<proteinExistence type="predicted"/>
<evidence type="ECO:0000313" key="1">
    <source>
        <dbReference type="EMBL" id="KAK1579148.1"/>
    </source>
</evidence>
<accession>A0AAD8PSD4</accession>
<dbReference type="GeneID" id="85442943"/>
<gene>
    <name evidence="1" type="ORF">LY79DRAFT_564905</name>
</gene>
<dbReference type="Proteomes" id="UP001230504">
    <property type="component" value="Unassembled WGS sequence"/>
</dbReference>
<sequence length="71" mass="8171">MMRDHPGAWRRRRRRRRAIGLRWKPIFLPILSMLGSLMASALLGSQPWAAWVASRAPSIHRPPPGFQMLAQ</sequence>
<organism evidence="1 2">
    <name type="scientific">Colletotrichum navitas</name>
    <dbReference type="NCBI Taxonomy" id="681940"/>
    <lineage>
        <taxon>Eukaryota</taxon>
        <taxon>Fungi</taxon>
        <taxon>Dikarya</taxon>
        <taxon>Ascomycota</taxon>
        <taxon>Pezizomycotina</taxon>
        <taxon>Sordariomycetes</taxon>
        <taxon>Hypocreomycetidae</taxon>
        <taxon>Glomerellales</taxon>
        <taxon>Glomerellaceae</taxon>
        <taxon>Colletotrichum</taxon>
        <taxon>Colletotrichum graminicola species complex</taxon>
    </lineage>
</organism>
<comment type="caution">
    <text evidence="1">The sequence shown here is derived from an EMBL/GenBank/DDBJ whole genome shotgun (WGS) entry which is preliminary data.</text>
</comment>
<dbReference type="EMBL" id="JAHLJV010000070">
    <property type="protein sequence ID" value="KAK1579148.1"/>
    <property type="molecule type" value="Genomic_DNA"/>
</dbReference>
<reference evidence="1" key="1">
    <citation type="submission" date="2021-06" db="EMBL/GenBank/DDBJ databases">
        <title>Comparative genomics, transcriptomics and evolutionary studies reveal genomic signatures of adaptation to plant cell wall in hemibiotrophic fungi.</title>
        <authorList>
            <consortium name="DOE Joint Genome Institute"/>
            <person name="Baroncelli R."/>
            <person name="Diaz J.F."/>
            <person name="Benocci T."/>
            <person name="Peng M."/>
            <person name="Battaglia E."/>
            <person name="Haridas S."/>
            <person name="Andreopoulos W."/>
            <person name="Labutti K."/>
            <person name="Pangilinan J."/>
            <person name="Floch G.L."/>
            <person name="Makela M.R."/>
            <person name="Henrissat B."/>
            <person name="Grigoriev I.V."/>
            <person name="Crouch J.A."/>
            <person name="De Vries R.P."/>
            <person name="Sukno S.A."/>
            <person name="Thon M.R."/>
        </authorList>
    </citation>
    <scope>NUCLEOTIDE SEQUENCE</scope>
    <source>
        <strain evidence="1">CBS 125086</strain>
    </source>
</reference>
<keyword evidence="2" id="KW-1185">Reference proteome</keyword>
<protein>
    <submittedName>
        <fullName evidence="1">Uncharacterized protein</fullName>
    </submittedName>
</protein>
<evidence type="ECO:0000313" key="2">
    <source>
        <dbReference type="Proteomes" id="UP001230504"/>
    </source>
</evidence>
<dbReference type="RefSeq" id="XP_060410299.1">
    <property type="nucleotide sequence ID" value="XM_060558703.1"/>
</dbReference>
<dbReference type="AlphaFoldDB" id="A0AAD8PSD4"/>
<name>A0AAD8PSD4_9PEZI</name>